<evidence type="ECO:0000313" key="1">
    <source>
        <dbReference type="EMBL" id="KAK4777329.1"/>
    </source>
</evidence>
<name>A0AAN7L4G9_9MYRT</name>
<dbReference type="AlphaFoldDB" id="A0AAN7L4G9"/>
<keyword evidence="2" id="KW-1185">Reference proteome</keyword>
<organism evidence="1 2">
    <name type="scientific">Trapa incisa</name>
    <dbReference type="NCBI Taxonomy" id="236973"/>
    <lineage>
        <taxon>Eukaryota</taxon>
        <taxon>Viridiplantae</taxon>
        <taxon>Streptophyta</taxon>
        <taxon>Embryophyta</taxon>
        <taxon>Tracheophyta</taxon>
        <taxon>Spermatophyta</taxon>
        <taxon>Magnoliopsida</taxon>
        <taxon>eudicotyledons</taxon>
        <taxon>Gunneridae</taxon>
        <taxon>Pentapetalae</taxon>
        <taxon>rosids</taxon>
        <taxon>malvids</taxon>
        <taxon>Myrtales</taxon>
        <taxon>Lythraceae</taxon>
        <taxon>Trapa</taxon>
    </lineage>
</organism>
<sequence>MNQEYRSGKEYSFPIHTIIRPDLDVNGSGMNPMSITDKGSWINGGVGSGGGSAPKRKRGYAYGLGFLPVCGLQHIHGNKSISSGARNSPLPLSSVRPEWESPRLSEVTTPPSSCSLFQELGRAQKTSIPLLSSLFTSVVIGTFIAQQHGHQSHILMCSLLITREIRVRAPRLSEVSTCDRVPVIDLGCQDRAHSVEQIRYACTSYGIFQVLSP</sequence>
<dbReference type="Proteomes" id="UP001345219">
    <property type="component" value="Chromosome 14"/>
</dbReference>
<dbReference type="EMBL" id="JAXIOK010000002">
    <property type="protein sequence ID" value="KAK4777329.1"/>
    <property type="molecule type" value="Genomic_DNA"/>
</dbReference>
<gene>
    <name evidence="1" type="ORF">SAY87_017516</name>
</gene>
<proteinExistence type="predicted"/>
<evidence type="ECO:0000313" key="2">
    <source>
        <dbReference type="Proteomes" id="UP001345219"/>
    </source>
</evidence>
<comment type="caution">
    <text evidence="1">The sequence shown here is derived from an EMBL/GenBank/DDBJ whole genome shotgun (WGS) entry which is preliminary data.</text>
</comment>
<accession>A0AAN7L4G9</accession>
<protein>
    <recommendedName>
        <fullName evidence="3">Non-haem dioxygenase N-terminal domain-containing protein</fullName>
    </recommendedName>
</protein>
<reference evidence="1 2" key="1">
    <citation type="journal article" date="2023" name="Hortic Res">
        <title>Pangenome of water caltrop reveals structural variations and asymmetric subgenome divergence after allopolyploidization.</title>
        <authorList>
            <person name="Zhang X."/>
            <person name="Chen Y."/>
            <person name="Wang L."/>
            <person name="Yuan Y."/>
            <person name="Fang M."/>
            <person name="Shi L."/>
            <person name="Lu R."/>
            <person name="Comes H.P."/>
            <person name="Ma Y."/>
            <person name="Chen Y."/>
            <person name="Huang G."/>
            <person name="Zhou Y."/>
            <person name="Zheng Z."/>
            <person name="Qiu Y."/>
        </authorList>
    </citation>
    <scope>NUCLEOTIDE SEQUENCE [LARGE SCALE GENOMIC DNA]</scope>
    <source>
        <tissue evidence="1">Roots</tissue>
    </source>
</reference>
<evidence type="ECO:0008006" key="3">
    <source>
        <dbReference type="Google" id="ProtNLM"/>
    </source>
</evidence>